<name>A0ABW4NMS6_9SPHN</name>
<organism evidence="3 4">
    <name type="scientific">Sphingomonas floccifaciens</name>
    <dbReference type="NCBI Taxonomy" id="1844115"/>
    <lineage>
        <taxon>Bacteria</taxon>
        <taxon>Pseudomonadati</taxon>
        <taxon>Pseudomonadota</taxon>
        <taxon>Alphaproteobacteria</taxon>
        <taxon>Sphingomonadales</taxon>
        <taxon>Sphingomonadaceae</taxon>
        <taxon>Sphingomonas</taxon>
    </lineage>
</organism>
<comment type="caution">
    <text evidence="3">The sequence shown here is derived from an EMBL/GenBank/DDBJ whole genome shotgun (WGS) entry which is preliminary data.</text>
</comment>
<dbReference type="InterPro" id="IPR029058">
    <property type="entry name" value="AB_hydrolase_fold"/>
</dbReference>
<dbReference type="InterPro" id="IPR050261">
    <property type="entry name" value="FrsA_esterase"/>
</dbReference>
<dbReference type="EMBL" id="JBHUFC010000038">
    <property type="protein sequence ID" value="MFD1789965.1"/>
    <property type="molecule type" value="Genomic_DNA"/>
</dbReference>
<proteinExistence type="predicted"/>
<reference evidence="4" key="1">
    <citation type="journal article" date="2019" name="Int. J. Syst. Evol. Microbiol.">
        <title>The Global Catalogue of Microorganisms (GCM) 10K type strain sequencing project: providing services to taxonomists for standard genome sequencing and annotation.</title>
        <authorList>
            <consortium name="The Broad Institute Genomics Platform"/>
            <consortium name="The Broad Institute Genome Sequencing Center for Infectious Disease"/>
            <person name="Wu L."/>
            <person name="Ma J."/>
        </authorList>
    </citation>
    <scope>NUCLEOTIDE SEQUENCE [LARGE SCALE GENOMIC DNA]</scope>
    <source>
        <strain evidence="4">Q85</strain>
    </source>
</reference>
<accession>A0ABW4NMS6</accession>
<evidence type="ECO:0000313" key="3">
    <source>
        <dbReference type="EMBL" id="MFD1789965.1"/>
    </source>
</evidence>
<protein>
    <submittedName>
        <fullName evidence="3">Alpha/beta hydrolase family protein</fullName>
        <ecNumber evidence="3">3.4.-.-</ecNumber>
    </submittedName>
</protein>
<dbReference type="EC" id="3.4.-.-" evidence="3"/>
<dbReference type="InterPro" id="IPR001375">
    <property type="entry name" value="Peptidase_S9_cat"/>
</dbReference>
<keyword evidence="1 3" id="KW-0378">Hydrolase</keyword>
<sequence length="296" mass="32627">MRFGDTTVPGWFHLPPGYAEGTKLPCLVMVSGMDAFKELQIGGSADRFLRRGFAILMLDGPGQGTCLTRGIWYDPDRQGALGTSAFDAAAARPEVDPERIMMWGLSFGSFWATQMAAAEPRFAALAVMYTNFQPRNWAIFQMAAPTFRQRFMYMTGSADEEALERIMDRMDVFRISRELKMPCFVMSGEDDSLTDAACTIEHLNNVPGPKTLVMYAGEEHGMGGSRSSQLGTPFFPLIADWLADRAAGKPLESTYNVVDTLGQMHSEPWGEARVHQHGAPLGVDQLWSDEPPVGLA</sequence>
<dbReference type="Proteomes" id="UP001597283">
    <property type="component" value="Unassembled WGS sequence"/>
</dbReference>
<evidence type="ECO:0000259" key="2">
    <source>
        <dbReference type="Pfam" id="PF00326"/>
    </source>
</evidence>
<dbReference type="Gene3D" id="3.40.50.1820">
    <property type="entry name" value="alpha/beta hydrolase"/>
    <property type="match status" value="1"/>
</dbReference>
<feature type="domain" description="Peptidase S9 prolyl oligopeptidase catalytic" evidence="2">
    <location>
        <begin position="85"/>
        <end position="228"/>
    </location>
</feature>
<dbReference type="Pfam" id="PF00326">
    <property type="entry name" value="Peptidase_S9"/>
    <property type="match status" value="1"/>
</dbReference>
<dbReference type="SUPFAM" id="SSF53474">
    <property type="entry name" value="alpha/beta-Hydrolases"/>
    <property type="match status" value="1"/>
</dbReference>
<dbReference type="RefSeq" id="WP_203311529.1">
    <property type="nucleotide sequence ID" value="NZ_JBHUFC010000038.1"/>
</dbReference>
<dbReference type="PANTHER" id="PTHR22946">
    <property type="entry name" value="DIENELACTONE HYDROLASE DOMAIN-CONTAINING PROTEIN-RELATED"/>
    <property type="match status" value="1"/>
</dbReference>
<dbReference type="GO" id="GO:0016787">
    <property type="term" value="F:hydrolase activity"/>
    <property type="evidence" value="ECO:0007669"/>
    <property type="project" value="UniProtKB-KW"/>
</dbReference>
<keyword evidence="4" id="KW-1185">Reference proteome</keyword>
<dbReference type="PANTHER" id="PTHR22946:SF9">
    <property type="entry name" value="POLYKETIDE TRANSFERASE AF380"/>
    <property type="match status" value="1"/>
</dbReference>
<evidence type="ECO:0000313" key="4">
    <source>
        <dbReference type="Proteomes" id="UP001597283"/>
    </source>
</evidence>
<evidence type="ECO:0000256" key="1">
    <source>
        <dbReference type="ARBA" id="ARBA00022801"/>
    </source>
</evidence>
<gene>
    <name evidence="3" type="ORF">ACFSC3_20620</name>
</gene>